<dbReference type="EMBL" id="JBAWTH010000001">
    <property type="protein sequence ID" value="KAL2293370.1"/>
    <property type="molecule type" value="Genomic_DNA"/>
</dbReference>
<proteinExistence type="predicted"/>
<evidence type="ECO:0000313" key="3">
    <source>
        <dbReference type="Proteomes" id="UP001600888"/>
    </source>
</evidence>
<dbReference type="Proteomes" id="UP001600888">
    <property type="component" value="Unassembled WGS sequence"/>
</dbReference>
<sequence>MAISDKQPERPSSNHPNFVPHTAFIMKNTLRSIFGRKPKNQALNANRQSAQTRANAAAPGSGPQQFVAPDPFETEAQFQAVKDHLNNLAATDPERFAMISRPAAYRAAEFWMTQNFPEAQVVNAGCFPGDISLLGKDVRPEDTQFFVAMDPANPRKFIAVNLVVFNLAFTLPGSGDALGTPEMKAAEEGMLEMLRGWHRDGMSDGFLVLVSMGVDLSIYRFSGKDGLVDIPEGVDFVTKKVAQD</sequence>
<reference evidence="2 3" key="1">
    <citation type="submission" date="2024-03" db="EMBL/GenBank/DDBJ databases">
        <title>A high-quality draft genome sequence of Diaporthe vaccinii, a causative agent of upright dieback and viscid rot disease in cranberry plants.</title>
        <authorList>
            <person name="Sarrasin M."/>
            <person name="Lang B.F."/>
            <person name="Burger G."/>
        </authorList>
    </citation>
    <scope>NUCLEOTIDE SEQUENCE [LARGE SCALE GENOMIC DNA]</scope>
    <source>
        <strain evidence="2 3">IS7</strain>
    </source>
</reference>
<name>A0ABR4FF97_9PEZI</name>
<accession>A0ABR4FF97</accession>
<organism evidence="2 3">
    <name type="scientific">Diaporthe vaccinii</name>
    <dbReference type="NCBI Taxonomy" id="105482"/>
    <lineage>
        <taxon>Eukaryota</taxon>
        <taxon>Fungi</taxon>
        <taxon>Dikarya</taxon>
        <taxon>Ascomycota</taxon>
        <taxon>Pezizomycotina</taxon>
        <taxon>Sordariomycetes</taxon>
        <taxon>Sordariomycetidae</taxon>
        <taxon>Diaporthales</taxon>
        <taxon>Diaporthaceae</taxon>
        <taxon>Diaporthe</taxon>
        <taxon>Diaporthe eres species complex</taxon>
    </lineage>
</organism>
<evidence type="ECO:0000313" key="2">
    <source>
        <dbReference type="EMBL" id="KAL2293370.1"/>
    </source>
</evidence>
<feature type="region of interest" description="Disordered" evidence="1">
    <location>
        <begin position="1"/>
        <end position="20"/>
    </location>
</feature>
<keyword evidence="3" id="KW-1185">Reference proteome</keyword>
<protein>
    <submittedName>
        <fullName evidence="2">Uncharacterized protein</fullName>
    </submittedName>
</protein>
<feature type="region of interest" description="Disordered" evidence="1">
    <location>
        <begin position="44"/>
        <end position="65"/>
    </location>
</feature>
<comment type="caution">
    <text evidence="2">The sequence shown here is derived from an EMBL/GenBank/DDBJ whole genome shotgun (WGS) entry which is preliminary data.</text>
</comment>
<evidence type="ECO:0000256" key="1">
    <source>
        <dbReference type="SAM" id="MobiDB-lite"/>
    </source>
</evidence>
<gene>
    <name evidence="2" type="ORF">FJTKL_05292</name>
</gene>
<feature type="compositionally biased region" description="Polar residues" evidence="1">
    <location>
        <begin position="44"/>
        <end position="54"/>
    </location>
</feature>